<evidence type="ECO:0000256" key="3">
    <source>
        <dbReference type="ARBA" id="ARBA00022448"/>
    </source>
</evidence>
<dbReference type="OrthoDB" id="9810181at2"/>
<feature type="transmembrane region" description="Helical" evidence="8">
    <location>
        <begin position="117"/>
        <end position="136"/>
    </location>
</feature>
<dbReference type="GO" id="GO:0005886">
    <property type="term" value="C:plasma membrane"/>
    <property type="evidence" value="ECO:0007669"/>
    <property type="project" value="TreeGrafter"/>
</dbReference>
<gene>
    <name evidence="9" type="ORF">BBI15_09985</name>
</gene>
<feature type="transmembrane region" description="Helical" evidence="8">
    <location>
        <begin position="148"/>
        <end position="169"/>
    </location>
</feature>
<comment type="subcellular location">
    <subcellularLocation>
        <location evidence="1">Membrane</location>
        <topology evidence="1">Multi-pass membrane protein</topology>
    </subcellularLocation>
</comment>
<keyword evidence="6 8" id="KW-0472">Membrane</keyword>
<sequence>MNTTVILFLSIAVVLSGIIVFSYILGRKKQGVENWYVGGRSLPLYVQIGTQFATVMGGAVIVGLVGTAYSSGWSTLTYGLLTMIGFIPFLFMAKWLRNSEFETMPDIITKIYGRHPVLSILVILSTLIVPFGWMITQLVGFGKIFSTITGVDAPLMVAAFAVISLAFVLPAGMTSVAWTDFIFGCAMAVGAVIAFFMAMDIGDGFQTIMSNTPSEISDFPSGLAGVGMGTILFWIFGVMPGNLTNQQLYQRIYSADNSRNATISIGVTAVLFAVATFWSSTIGLTVRSLNPSLDNAENATGWFLTQTPDWFLIMFAVFIVATIMSTLSSAVQSVVVTITKDIYTNYVNPDIEEKKLISVSRVVSVAVLALAVSMAIFFPQALGWIVASFAYSVSALLVPILGGFILRDKNILDHRAGIASIVMGIGGSGIAHFLGADIYVIYGLAASLVGLAVVAAFNKAKERQHEIRKSDSRAYRNS</sequence>
<feature type="transmembrane region" description="Helical" evidence="8">
    <location>
        <begin position="416"/>
        <end position="434"/>
    </location>
</feature>
<evidence type="ECO:0000256" key="7">
    <source>
        <dbReference type="RuleBase" id="RU362091"/>
    </source>
</evidence>
<dbReference type="AlphaFoldDB" id="A0A1C7EA18"/>
<dbReference type="InterPro" id="IPR038377">
    <property type="entry name" value="Na/Glc_symporter_sf"/>
</dbReference>
<accession>A0A1C7EA18</accession>
<dbReference type="GO" id="GO:0022857">
    <property type="term" value="F:transmembrane transporter activity"/>
    <property type="evidence" value="ECO:0007669"/>
    <property type="project" value="InterPro"/>
</dbReference>
<feature type="transmembrane region" description="Helical" evidence="8">
    <location>
        <begin position="384"/>
        <end position="404"/>
    </location>
</feature>
<dbReference type="STRING" id="1038856.BBI15_09985"/>
<feature type="transmembrane region" description="Helical" evidence="8">
    <location>
        <begin position="45"/>
        <end position="69"/>
    </location>
</feature>
<feature type="transmembrane region" description="Helical" evidence="8">
    <location>
        <begin position="260"/>
        <end position="279"/>
    </location>
</feature>
<dbReference type="CDD" id="cd10322">
    <property type="entry name" value="SLC5sbd"/>
    <property type="match status" value="1"/>
</dbReference>
<evidence type="ECO:0000256" key="1">
    <source>
        <dbReference type="ARBA" id="ARBA00004141"/>
    </source>
</evidence>
<dbReference type="PANTHER" id="PTHR48086">
    <property type="entry name" value="SODIUM/PROLINE SYMPORTER-RELATED"/>
    <property type="match status" value="1"/>
</dbReference>
<feature type="transmembrane region" description="Helical" evidence="8">
    <location>
        <begin position="181"/>
        <end position="199"/>
    </location>
</feature>
<dbReference type="InterPro" id="IPR050277">
    <property type="entry name" value="Sodium:Solute_Symporter"/>
</dbReference>
<dbReference type="KEGG" id="ppla:BBI15_09985"/>
<organism evidence="9 10">
    <name type="scientific">Planococcus plakortidis</name>
    <dbReference type="NCBI Taxonomy" id="1038856"/>
    <lineage>
        <taxon>Bacteria</taxon>
        <taxon>Bacillati</taxon>
        <taxon>Bacillota</taxon>
        <taxon>Bacilli</taxon>
        <taxon>Bacillales</taxon>
        <taxon>Caryophanaceae</taxon>
        <taxon>Planococcus</taxon>
    </lineage>
</organism>
<keyword evidence="10" id="KW-1185">Reference proteome</keyword>
<reference evidence="9" key="1">
    <citation type="submission" date="2016-10" db="EMBL/GenBank/DDBJ databases">
        <authorList>
            <person name="See-Too W.S."/>
        </authorList>
    </citation>
    <scope>NUCLEOTIDE SEQUENCE [LARGE SCALE GENOMIC DNA]</scope>
    <source>
        <strain evidence="9">DSM 23997</strain>
    </source>
</reference>
<feature type="transmembrane region" description="Helical" evidence="8">
    <location>
        <begin position="440"/>
        <end position="458"/>
    </location>
</feature>
<proteinExistence type="inferred from homology"/>
<dbReference type="Proteomes" id="UP000092650">
    <property type="component" value="Chromosome"/>
</dbReference>
<evidence type="ECO:0000256" key="2">
    <source>
        <dbReference type="ARBA" id="ARBA00006434"/>
    </source>
</evidence>
<dbReference type="PANTHER" id="PTHR48086:SF7">
    <property type="entry name" value="SODIUM-SOLUTE SYMPORTER-RELATED"/>
    <property type="match status" value="1"/>
</dbReference>
<feature type="transmembrane region" description="Helical" evidence="8">
    <location>
        <begin position="310"/>
        <end position="338"/>
    </location>
</feature>
<feature type="transmembrane region" description="Helical" evidence="8">
    <location>
        <begin position="75"/>
        <end position="96"/>
    </location>
</feature>
<feature type="transmembrane region" description="Helical" evidence="8">
    <location>
        <begin position="6"/>
        <end position="25"/>
    </location>
</feature>
<evidence type="ECO:0000256" key="5">
    <source>
        <dbReference type="ARBA" id="ARBA00022989"/>
    </source>
</evidence>
<dbReference type="Pfam" id="PF00474">
    <property type="entry name" value="SSF"/>
    <property type="match status" value="1"/>
</dbReference>
<keyword evidence="4 8" id="KW-0812">Transmembrane</keyword>
<keyword evidence="3" id="KW-0813">Transport</keyword>
<dbReference type="EMBL" id="CP016539">
    <property type="protein sequence ID" value="ANU20521.1"/>
    <property type="molecule type" value="Genomic_DNA"/>
</dbReference>
<evidence type="ECO:0000313" key="9">
    <source>
        <dbReference type="EMBL" id="ANU20521.1"/>
    </source>
</evidence>
<dbReference type="InterPro" id="IPR001734">
    <property type="entry name" value="Na/solute_symporter"/>
</dbReference>
<keyword evidence="5 8" id="KW-1133">Transmembrane helix</keyword>
<evidence type="ECO:0000256" key="6">
    <source>
        <dbReference type="ARBA" id="ARBA00023136"/>
    </source>
</evidence>
<protein>
    <submittedName>
        <fullName evidence="9">Sodium:proline symporter</fullName>
    </submittedName>
</protein>
<feature type="transmembrane region" description="Helical" evidence="8">
    <location>
        <begin position="359"/>
        <end position="378"/>
    </location>
</feature>
<evidence type="ECO:0000313" key="10">
    <source>
        <dbReference type="Proteomes" id="UP000092650"/>
    </source>
</evidence>
<name>A0A1C7EA18_9BACL</name>
<dbReference type="Gene3D" id="1.20.1730.10">
    <property type="entry name" value="Sodium/glucose cotransporter"/>
    <property type="match status" value="1"/>
</dbReference>
<dbReference type="RefSeq" id="WP_068870633.1">
    <property type="nucleotide sequence ID" value="NZ_CP016539.2"/>
</dbReference>
<evidence type="ECO:0000256" key="8">
    <source>
        <dbReference type="SAM" id="Phobius"/>
    </source>
</evidence>
<feature type="transmembrane region" description="Helical" evidence="8">
    <location>
        <begin position="219"/>
        <end position="239"/>
    </location>
</feature>
<dbReference type="PROSITE" id="PS50283">
    <property type="entry name" value="NA_SOLUT_SYMP_3"/>
    <property type="match status" value="1"/>
</dbReference>
<evidence type="ECO:0000256" key="4">
    <source>
        <dbReference type="ARBA" id="ARBA00022692"/>
    </source>
</evidence>
<comment type="similarity">
    <text evidence="2 7">Belongs to the sodium:solute symporter (SSF) (TC 2.A.21) family.</text>
</comment>